<gene>
    <name evidence="2" type="ORF">XAT740_LOCUS64055</name>
</gene>
<organism evidence="2 3">
    <name type="scientific">Adineta ricciae</name>
    <name type="common">Rotifer</name>
    <dbReference type="NCBI Taxonomy" id="249248"/>
    <lineage>
        <taxon>Eukaryota</taxon>
        <taxon>Metazoa</taxon>
        <taxon>Spiralia</taxon>
        <taxon>Gnathifera</taxon>
        <taxon>Rotifera</taxon>
        <taxon>Eurotatoria</taxon>
        <taxon>Bdelloidea</taxon>
        <taxon>Adinetida</taxon>
        <taxon>Adinetidae</taxon>
        <taxon>Adineta</taxon>
    </lineage>
</organism>
<evidence type="ECO:0000313" key="3">
    <source>
        <dbReference type="Proteomes" id="UP000663828"/>
    </source>
</evidence>
<dbReference type="AlphaFoldDB" id="A0A816HPM9"/>
<feature type="domain" description="PKD/REJ-like" evidence="1">
    <location>
        <begin position="6"/>
        <end position="117"/>
    </location>
</feature>
<dbReference type="InterPro" id="IPR002859">
    <property type="entry name" value="PKD/REJ-like"/>
</dbReference>
<protein>
    <recommendedName>
        <fullName evidence="1">PKD/REJ-like domain-containing protein</fullName>
    </recommendedName>
</protein>
<sequence>LHLNPGKYSNDPDGYPFNSTDWTYLYDCRAYNTYDIMDRYSINNPSELSCWPNQSQYEFDGVELPKESSVTIFAGSLELDETYTFSVQLTNRRNRTIHTFGSVLVQIKDSQRPMISIG</sequence>
<comment type="caution">
    <text evidence="2">The sequence shown here is derived from an EMBL/GenBank/DDBJ whole genome shotgun (WGS) entry which is preliminary data.</text>
</comment>
<evidence type="ECO:0000313" key="2">
    <source>
        <dbReference type="EMBL" id="CAF1691137.1"/>
    </source>
</evidence>
<dbReference type="Pfam" id="PF02010">
    <property type="entry name" value="REJ"/>
    <property type="match status" value="1"/>
</dbReference>
<accession>A0A816HPM9</accession>
<name>A0A816HPM9_ADIRI</name>
<evidence type="ECO:0000259" key="1">
    <source>
        <dbReference type="Pfam" id="PF02010"/>
    </source>
</evidence>
<feature type="non-terminal residue" evidence="2">
    <location>
        <position position="1"/>
    </location>
</feature>
<dbReference type="Proteomes" id="UP000663828">
    <property type="component" value="Unassembled WGS sequence"/>
</dbReference>
<keyword evidence="3" id="KW-1185">Reference proteome</keyword>
<dbReference type="EMBL" id="CAJNOR010021202">
    <property type="protein sequence ID" value="CAF1691137.1"/>
    <property type="molecule type" value="Genomic_DNA"/>
</dbReference>
<proteinExistence type="predicted"/>
<reference evidence="2" key="1">
    <citation type="submission" date="2021-02" db="EMBL/GenBank/DDBJ databases">
        <authorList>
            <person name="Nowell W R."/>
        </authorList>
    </citation>
    <scope>NUCLEOTIDE SEQUENCE</scope>
</reference>